<evidence type="ECO:0000313" key="9">
    <source>
        <dbReference type="Proteomes" id="UP000024533"/>
    </source>
</evidence>
<feature type="transmembrane region" description="Helical" evidence="6">
    <location>
        <begin position="360"/>
        <end position="377"/>
    </location>
</feature>
<evidence type="ECO:0000313" key="8">
    <source>
        <dbReference type="EMBL" id="KDB28030.1"/>
    </source>
</evidence>
<keyword evidence="4 6" id="KW-0472">Membrane</keyword>
<protein>
    <recommendedName>
        <fullName evidence="7">Major facilitator superfamily (MFS) profile domain-containing protein</fullName>
    </recommendedName>
</protein>
<dbReference type="InterPro" id="IPR036259">
    <property type="entry name" value="MFS_trans_sf"/>
</dbReference>
<dbReference type="PANTHER" id="PTHR23508:SF10">
    <property type="entry name" value="CARBOXYLIC ACID TRANSPORTER PROTEIN HOMOLOG"/>
    <property type="match status" value="1"/>
</dbReference>
<dbReference type="Gene3D" id="1.20.1250.20">
    <property type="entry name" value="MFS general substrate transporter like domains"/>
    <property type="match status" value="2"/>
</dbReference>
<feature type="transmembrane region" description="Helical" evidence="6">
    <location>
        <begin position="460"/>
        <end position="479"/>
    </location>
</feature>
<dbReference type="GO" id="GO:0035879">
    <property type="term" value="P:plasma membrane lactate transport"/>
    <property type="evidence" value="ECO:0007669"/>
    <property type="project" value="TreeGrafter"/>
</dbReference>
<keyword evidence="3 6" id="KW-1133">Transmembrane helix</keyword>
<proteinExistence type="predicted"/>
<dbReference type="HOGENOM" id="CLU_001265_46_1_1"/>
<evidence type="ECO:0000256" key="2">
    <source>
        <dbReference type="ARBA" id="ARBA00022692"/>
    </source>
</evidence>
<evidence type="ECO:0000256" key="5">
    <source>
        <dbReference type="SAM" id="Coils"/>
    </source>
</evidence>
<organism evidence="8 9">
    <name type="scientific">Trichophyton interdigitale (strain MR816)</name>
    <dbReference type="NCBI Taxonomy" id="1215338"/>
    <lineage>
        <taxon>Eukaryota</taxon>
        <taxon>Fungi</taxon>
        <taxon>Dikarya</taxon>
        <taxon>Ascomycota</taxon>
        <taxon>Pezizomycotina</taxon>
        <taxon>Eurotiomycetes</taxon>
        <taxon>Eurotiomycetidae</taxon>
        <taxon>Onygenales</taxon>
        <taxon>Arthrodermataceae</taxon>
        <taxon>Trichophyton</taxon>
    </lineage>
</organism>
<feature type="domain" description="Major facilitator superfamily (MFS) profile" evidence="7">
    <location>
        <begin position="51"/>
        <end position="484"/>
    </location>
</feature>
<dbReference type="OMA" id="YHAVMTW"/>
<dbReference type="STRING" id="1215338.A0A059JJI9"/>
<gene>
    <name evidence="8" type="ORF">H109_00175</name>
</gene>
<accession>A0A059JJI9</accession>
<dbReference type="Proteomes" id="UP000024533">
    <property type="component" value="Unassembled WGS sequence"/>
</dbReference>
<dbReference type="EMBL" id="AOKY01000019">
    <property type="protein sequence ID" value="KDB28030.1"/>
    <property type="molecule type" value="Genomic_DNA"/>
</dbReference>
<feature type="transmembrane region" description="Helical" evidence="6">
    <location>
        <begin position="186"/>
        <end position="206"/>
    </location>
</feature>
<sequence>MKNHMAAGWFYSPEQIQRYFMTRVSSLKPPKTELKNPYRILRELDSHQWLMFGVGFIAWVWDAFDFFTVSLTITEIATEFGVTNSEVSWAKNLSNIYVQGLTVTLMLRSVGAIIFGLFADRYGRKWPMIVNLALFVFLELGSGFCHNLTQFLAVRSLYGIAMGGLFGPAAATAMEDLPYDARGIASGLFQQGYGAGYMLAAIFYRAFVPTTKYGWRSLFWFGSAPPILIIIWRWCLPETRHFQVMKAERESRILAEEAALQHSVTPETAPKSRMSGLRAFWKESAPGLKENWFLMVYLVVIMTGFNSCSHGSQDFYPTFLKDQVGKTATQTTVIVVAGSLGGVIGGTLIGWISSFLGRRLTMMISCVFGAALIPAYILPRSNALIASSFWQQWFIGGVWGPIPIYLSELSPQSLRGLLVGLTYQLGNLASSASATIQAIIGERFPLPDGPHGKKRFDYGKVMAIFMGAVWVFLLVLLFLGPEMSQEERDEEEAAARELERLRREGKTLEEIGRERAGLANVKVLEDEDAKKPATYHMDEVQVDKAV</sequence>
<evidence type="ECO:0000256" key="1">
    <source>
        <dbReference type="ARBA" id="ARBA00004141"/>
    </source>
</evidence>
<reference evidence="8 9" key="1">
    <citation type="submission" date="2014-02" db="EMBL/GenBank/DDBJ databases">
        <title>The Genome Sequence of Trichophyton interdigitale MR816.</title>
        <authorList>
            <consortium name="The Broad Institute Genomics Platform"/>
            <person name="Cuomo C.A."/>
            <person name="White T.C."/>
            <person name="Graser Y."/>
            <person name="Martinez-Rossi N."/>
            <person name="Heitman J."/>
            <person name="Young S.K."/>
            <person name="Zeng Q."/>
            <person name="Gargeya S."/>
            <person name="Abouelleil A."/>
            <person name="Alvarado L."/>
            <person name="Chapman S.B."/>
            <person name="Gainer-Dewar J."/>
            <person name="Goldberg J."/>
            <person name="Griggs A."/>
            <person name="Gujja S."/>
            <person name="Hansen M."/>
            <person name="Howarth C."/>
            <person name="Imamovic A."/>
            <person name="Larimer J."/>
            <person name="Martinez D."/>
            <person name="Murphy C."/>
            <person name="Pearson M.D."/>
            <person name="Persinoti G."/>
            <person name="Poon T."/>
            <person name="Priest M."/>
            <person name="Roberts A.D."/>
            <person name="Saif S."/>
            <person name="Shea T.D."/>
            <person name="Sykes S.N."/>
            <person name="Wortman J."/>
            <person name="Nusbaum C."/>
            <person name="Birren B."/>
        </authorList>
    </citation>
    <scope>NUCLEOTIDE SEQUENCE [LARGE SCALE GENOMIC DNA]</scope>
    <source>
        <strain evidence="8 9">MR816</strain>
    </source>
</reference>
<feature type="transmembrane region" description="Helical" evidence="6">
    <location>
        <begin position="49"/>
        <end position="76"/>
    </location>
</feature>
<dbReference type="PROSITE" id="PS50850">
    <property type="entry name" value="MFS"/>
    <property type="match status" value="1"/>
</dbReference>
<keyword evidence="5" id="KW-0175">Coiled coil</keyword>
<keyword evidence="9" id="KW-1185">Reference proteome</keyword>
<comment type="subcellular location">
    <subcellularLocation>
        <location evidence="1">Membrane</location>
        <topology evidence="1">Multi-pass membrane protein</topology>
    </subcellularLocation>
</comment>
<feature type="transmembrane region" description="Helical" evidence="6">
    <location>
        <begin position="156"/>
        <end position="174"/>
    </location>
</feature>
<feature type="transmembrane region" description="Helical" evidence="6">
    <location>
        <begin position="218"/>
        <end position="236"/>
    </location>
</feature>
<feature type="transmembrane region" description="Helical" evidence="6">
    <location>
        <begin position="292"/>
        <end position="312"/>
    </location>
</feature>
<feature type="transmembrane region" description="Helical" evidence="6">
    <location>
        <begin position="332"/>
        <end position="353"/>
    </location>
</feature>
<keyword evidence="2 6" id="KW-0812">Transmembrane</keyword>
<evidence type="ECO:0000256" key="4">
    <source>
        <dbReference type="ARBA" id="ARBA00023136"/>
    </source>
</evidence>
<dbReference type="InterPro" id="IPR005828">
    <property type="entry name" value="MFS_sugar_transport-like"/>
</dbReference>
<name>A0A059JJI9_TRIIM</name>
<feature type="transmembrane region" description="Helical" evidence="6">
    <location>
        <begin position="389"/>
        <end position="406"/>
    </location>
</feature>
<dbReference type="CDD" id="cd17316">
    <property type="entry name" value="MFS_SV2_like"/>
    <property type="match status" value="1"/>
</dbReference>
<dbReference type="GO" id="GO:0015355">
    <property type="term" value="F:secondary active monocarboxylate transmembrane transporter activity"/>
    <property type="evidence" value="ECO:0007669"/>
    <property type="project" value="TreeGrafter"/>
</dbReference>
<feature type="coiled-coil region" evidence="5">
    <location>
        <begin position="484"/>
        <end position="511"/>
    </location>
</feature>
<evidence type="ECO:0000256" key="3">
    <source>
        <dbReference type="ARBA" id="ARBA00022989"/>
    </source>
</evidence>
<comment type="caution">
    <text evidence="8">The sequence shown here is derived from an EMBL/GenBank/DDBJ whole genome shotgun (WGS) entry which is preliminary data.</text>
</comment>
<dbReference type="Pfam" id="PF00083">
    <property type="entry name" value="Sugar_tr"/>
    <property type="match status" value="1"/>
</dbReference>
<evidence type="ECO:0000256" key="6">
    <source>
        <dbReference type="SAM" id="Phobius"/>
    </source>
</evidence>
<dbReference type="PANTHER" id="PTHR23508">
    <property type="entry name" value="CARBOXYLIC ACID TRANSPORTER PROTEIN HOMOLOG"/>
    <property type="match status" value="1"/>
</dbReference>
<dbReference type="GO" id="GO:0005886">
    <property type="term" value="C:plasma membrane"/>
    <property type="evidence" value="ECO:0007669"/>
    <property type="project" value="TreeGrafter"/>
</dbReference>
<dbReference type="AlphaFoldDB" id="A0A059JJI9"/>
<dbReference type="InterPro" id="IPR020846">
    <property type="entry name" value="MFS_dom"/>
</dbReference>
<dbReference type="SUPFAM" id="SSF103473">
    <property type="entry name" value="MFS general substrate transporter"/>
    <property type="match status" value="1"/>
</dbReference>
<feature type="transmembrane region" description="Helical" evidence="6">
    <location>
        <begin position="96"/>
        <end position="119"/>
    </location>
</feature>
<evidence type="ECO:0000259" key="7">
    <source>
        <dbReference type="PROSITE" id="PS50850"/>
    </source>
</evidence>
<dbReference type="OrthoDB" id="5296287at2759"/>